<dbReference type="SUPFAM" id="SSF47616">
    <property type="entry name" value="GST C-terminal domain-like"/>
    <property type="match status" value="1"/>
</dbReference>
<keyword evidence="5" id="KW-1185">Reference proteome</keyword>
<evidence type="ECO:0000313" key="4">
    <source>
        <dbReference type="EnsemblPlants" id="KRH32372"/>
    </source>
</evidence>
<feature type="region of interest" description="Disordered" evidence="1">
    <location>
        <begin position="1"/>
        <end position="21"/>
    </location>
</feature>
<feature type="domain" description="GST N-terminal" evidence="2">
    <location>
        <begin position="49"/>
        <end position="77"/>
    </location>
</feature>
<dbReference type="Pfam" id="PF13417">
    <property type="entry name" value="GST_N_3"/>
    <property type="match status" value="1"/>
</dbReference>
<dbReference type="GO" id="GO:0004364">
    <property type="term" value="F:glutathione transferase activity"/>
    <property type="evidence" value="ECO:0007669"/>
    <property type="project" value="InterPro"/>
</dbReference>
<dbReference type="PANTHER" id="PTHR44328:SF16">
    <property type="entry name" value="PROTEIN IN2-1 HOMOLOG B"/>
    <property type="match status" value="1"/>
</dbReference>
<dbReference type="InterPro" id="IPR036282">
    <property type="entry name" value="Glutathione-S-Trfase_C_sf"/>
</dbReference>
<dbReference type="AlphaFoldDB" id="A0A0R0I0I4"/>
<evidence type="ECO:0000259" key="2">
    <source>
        <dbReference type="Pfam" id="PF13417"/>
    </source>
</evidence>
<dbReference type="InterPro" id="IPR036249">
    <property type="entry name" value="Thioredoxin-like_sf"/>
</dbReference>
<name>A0A0R0I0I4_SOYBN</name>
<dbReference type="EnsemblPlants" id="KRH32372">
    <property type="protein sequence ID" value="KRH32372"/>
    <property type="gene ID" value="GLYMA_10G047700"/>
</dbReference>
<dbReference type="Gene3D" id="3.40.30.10">
    <property type="entry name" value="Glutaredoxin"/>
    <property type="match status" value="2"/>
</dbReference>
<evidence type="ECO:0000256" key="1">
    <source>
        <dbReference type="SAM" id="MobiDB-lite"/>
    </source>
</evidence>
<feature type="compositionally biased region" description="Pro residues" evidence="1">
    <location>
        <begin position="10"/>
        <end position="21"/>
    </location>
</feature>
<evidence type="ECO:0000313" key="5">
    <source>
        <dbReference type="Proteomes" id="UP000008827"/>
    </source>
</evidence>
<gene>
    <name evidence="4" type="primary">GSTL2</name>
    <name evidence="3" type="ORF">GLYMA_10G047700</name>
</gene>
<dbReference type="Proteomes" id="UP000008827">
    <property type="component" value="Chromosome 10"/>
</dbReference>
<reference evidence="3" key="3">
    <citation type="submission" date="2018-07" db="EMBL/GenBank/DDBJ databases">
        <title>WGS assembly of Glycine max.</title>
        <authorList>
            <person name="Schmutz J."/>
            <person name="Cannon S."/>
            <person name="Schlueter J."/>
            <person name="Ma J."/>
            <person name="Mitros T."/>
            <person name="Nelson W."/>
            <person name="Hyten D."/>
            <person name="Song Q."/>
            <person name="Thelen J."/>
            <person name="Cheng J."/>
            <person name="Xu D."/>
            <person name="Hellsten U."/>
            <person name="May G."/>
            <person name="Yu Y."/>
            <person name="Sakurai T."/>
            <person name="Umezawa T."/>
            <person name="Bhattacharyya M."/>
            <person name="Sandhu D."/>
            <person name="Valliyodan B."/>
            <person name="Lindquist E."/>
            <person name="Peto M."/>
            <person name="Grant D."/>
            <person name="Shu S."/>
            <person name="Goodstein D."/>
            <person name="Barry K."/>
            <person name="Futrell-Griggs M."/>
            <person name="Abernathy B."/>
            <person name="Du J."/>
            <person name="Tian Z."/>
            <person name="Zhu L."/>
            <person name="Gill N."/>
            <person name="Joshi T."/>
            <person name="Libault M."/>
            <person name="Sethuraman A."/>
            <person name="Zhang X."/>
            <person name="Shinozaki K."/>
            <person name="Nguyen H."/>
            <person name="Wing R."/>
            <person name="Cregan P."/>
            <person name="Specht J."/>
            <person name="Grimwood J."/>
            <person name="Rokhsar D."/>
            <person name="Stacey G."/>
            <person name="Shoemaker R."/>
            <person name="Jackson S."/>
        </authorList>
    </citation>
    <scope>NUCLEOTIDE SEQUENCE</scope>
    <source>
        <tissue evidence="3">Callus</tissue>
    </source>
</reference>
<reference evidence="4" key="2">
    <citation type="submission" date="2018-02" db="UniProtKB">
        <authorList>
            <consortium name="EnsemblPlants"/>
        </authorList>
    </citation>
    <scope>IDENTIFICATION</scope>
    <source>
        <strain evidence="4">Williams 82</strain>
    </source>
</reference>
<dbReference type="Pfam" id="PF13410">
    <property type="entry name" value="GST_C_2"/>
    <property type="match status" value="1"/>
</dbReference>
<dbReference type="InterPro" id="IPR044629">
    <property type="entry name" value="GSTL1/2/3"/>
</dbReference>
<dbReference type="Gene3D" id="1.20.1050.10">
    <property type="match status" value="1"/>
</dbReference>
<reference evidence="3 4" key="1">
    <citation type="journal article" date="2010" name="Nature">
        <title>Genome sequence of the palaeopolyploid soybean.</title>
        <authorList>
            <person name="Schmutz J."/>
            <person name="Cannon S.B."/>
            <person name="Schlueter J."/>
            <person name="Ma J."/>
            <person name="Mitros T."/>
            <person name="Nelson W."/>
            <person name="Hyten D.L."/>
            <person name="Song Q."/>
            <person name="Thelen J.J."/>
            <person name="Cheng J."/>
            <person name="Xu D."/>
            <person name="Hellsten U."/>
            <person name="May G.D."/>
            <person name="Yu Y."/>
            <person name="Sakurai T."/>
            <person name="Umezawa T."/>
            <person name="Bhattacharyya M.K."/>
            <person name="Sandhu D."/>
            <person name="Valliyodan B."/>
            <person name="Lindquist E."/>
            <person name="Peto M."/>
            <person name="Grant D."/>
            <person name="Shu S."/>
            <person name="Goodstein D."/>
            <person name="Barry K."/>
            <person name="Futrell-Griggs M."/>
            <person name="Abernathy B."/>
            <person name="Du J."/>
            <person name="Tian Z."/>
            <person name="Zhu L."/>
            <person name="Gill N."/>
            <person name="Joshi T."/>
            <person name="Libault M."/>
            <person name="Sethuraman A."/>
            <person name="Zhang X.-C."/>
            <person name="Shinozaki K."/>
            <person name="Nguyen H.T."/>
            <person name="Wing R.A."/>
            <person name="Cregan P."/>
            <person name="Specht J."/>
            <person name="Grimwood J."/>
            <person name="Rokhsar D."/>
            <person name="Stacey G."/>
            <person name="Shoemaker R.C."/>
            <person name="Jackson S.A."/>
        </authorList>
    </citation>
    <scope>NUCLEOTIDE SEQUENCE</scope>
    <source>
        <strain evidence="4">cv. Williams 82</strain>
        <tissue evidence="3">Callus</tissue>
    </source>
</reference>
<dbReference type="ExpressionAtlas" id="A0A0R0I0I4">
    <property type="expression patterns" value="baseline and differential"/>
</dbReference>
<dbReference type="Gramene" id="KRH32372">
    <property type="protein sequence ID" value="KRH32372"/>
    <property type="gene ID" value="GLYMA_10G047700"/>
</dbReference>
<dbReference type="SUPFAM" id="SSF52833">
    <property type="entry name" value="Thioredoxin-like"/>
    <property type="match status" value="1"/>
</dbReference>
<dbReference type="InterPro" id="IPR004045">
    <property type="entry name" value="Glutathione_S-Trfase_N"/>
</dbReference>
<proteinExistence type="predicted"/>
<sequence>MASLGVQAVHPPPLTSTSDPPPLFDGTTRLYISYSCPYAQRVWIARNFKVPSLEHNGKVLGESLDLIKYVDENFEGTPLFPRDPAKKEFGEQLISHVDTFSRDLFVSLKGDAVQQASPAFEYLENALGKFDDGPFLLGQFSLVDIAYIPFAERFQIVFAEVFKHDITEGRPKLATWFEVH</sequence>
<dbReference type="EMBL" id="CM000843">
    <property type="protein sequence ID" value="KRH32372.1"/>
    <property type="molecule type" value="Genomic_DNA"/>
</dbReference>
<accession>A0A0R0I0I4</accession>
<dbReference type="PANTHER" id="PTHR44328">
    <property type="entry name" value="GLUTATHIONE S-TRANSFERASE L1"/>
    <property type="match status" value="1"/>
</dbReference>
<organism evidence="3">
    <name type="scientific">Glycine max</name>
    <name type="common">Soybean</name>
    <name type="synonym">Glycine hispida</name>
    <dbReference type="NCBI Taxonomy" id="3847"/>
    <lineage>
        <taxon>Eukaryota</taxon>
        <taxon>Viridiplantae</taxon>
        <taxon>Streptophyta</taxon>
        <taxon>Embryophyta</taxon>
        <taxon>Tracheophyta</taxon>
        <taxon>Spermatophyta</taxon>
        <taxon>Magnoliopsida</taxon>
        <taxon>eudicotyledons</taxon>
        <taxon>Gunneridae</taxon>
        <taxon>Pentapetalae</taxon>
        <taxon>rosids</taxon>
        <taxon>fabids</taxon>
        <taxon>Fabales</taxon>
        <taxon>Fabaceae</taxon>
        <taxon>Papilionoideae</taxon>
        <taxon>50 kb inversion clade</taxon>
        <taxon>NPAAA clade</taxon>
        <taxon>indigoferoid/millettioid clade</taxon>
        <taxon>Phaseoleae</taxon>
        <taxon>Glycine</taxon>
        <taxon>Glycine subgen. Soja</taxon>
    </lineage>
</organism>
<evidence type="ECO:0000313" key="3">
    <source>
        <dbReference type="EMBL" id="KRH32372.1"/>
    </source>
</evidence>
<protein>
    <submittedName>
        <fullName evidence="4">Glutathione S-transferase L2</fullName>
    </submittedName>
</protein>